<protein>
    <submittedName>
        <fullName evidence="1">Uncharacterized protein</fullName>
    </submittedName>
</protein>
<dbReference type="Proteomes" id="UP001055811">
    <property type="component" value="Linkage Group LG07"/>
</dbReference>
<evidence type="ECO:0000313" key="2">
    <source>
        <dbReference type="Proteomes" id="UP001055811"/>
    </source>
</evidence>
<accession>A0ACB9AME6</accession>
<reference evidence="2" key="1">
    <citation type="journal article" date="2022" name="Mol. Ecol. Resour.">
        <title>The genomes of chicory, endive, great burdock and yacon provide insights into Asteraceae palaeo-polyploidization history and plant inulin production.</title>
        <authorList>
            <person name="Fan W."/>
            <person name="Wang S."/>
            <person name="Wang H."/>
            <person name="Wang A."/>
            <person name="Jiang F."/>
            <person name="Liu H."/>
            <person name="Zhao H."/>
            <person name="Xu D."/>
            <person name="Zhang Y."/>
        </authorList>
    </citation>
    <scope>NUCLEOTIDE SEQUENCE [LARGE SCALE GENOMIC DNA]</scope>
    <source>
        <strain evidence="2">cv. Punajuju</strain>
    </source>
</reference>
<keyword evidence="2" id="KW-1185">Reference proteome</keyword>
<sequence>METETTVSPAHDGGFEERSSTNPDVFISSGEFLDMINRSAGLASSSVSQDHHTSYPAGVRVQTQDLDDYESPWLLERLDVPRSGINPVVGSIRCN</sequence>
<gene>
    <name evidence="1" type="ORF">L2E82_40814</name>
</gene>
<name>A0ACB9AME6_CICIN</name>
<organism evidence="1 2">
    <name type="scientific">Cichorium intybus</name>
    <name type="common">Chicory</name>
    <dbReference type="NCBI Taxonomy" id="13427"/>
    <lineage>
        <taxon>Eukaryota</taxon>
        <taxon>Viridiplantae</taxon>
        <taxon>Streptophyta</taxon>
        <taxon>Embryophyta</taxon>
        <taxon>Tracheophyta</taxon>
        <taxon>Spermatophyta</taxon>
        <taxon>Magnoliopsida</taxon>
        <taxon>eudicotyledons</taxon>
        <taxon>Gunneridae</taxon>
        <taxon>Pentapetalae</taxon>
        <taxon>asterids</taxon>
        <taxon>campanulids</taxon>
        <taxon>Asterales</taxon>
        <taxon>Asteraceae</taxon>
        <taxon>Cichorioideae</taxon>
        <taxon>Cichorieae</taxon>
        <taxon>Cichoriinae</taxon>
        <taxon>Cichorium</taxon>
    </lineage>
</organism>
<reference evidence="1 2" key="2">
    <citation type="journal article" date="2022" name="Mol. Ecol. Resour.">
        <title>The genomes of chicory, endive, great burdock and yacon provide insights into Asteraceae paleo-polyploidization history and plant inulin production.</title>
        <authorList>
            <person name="Fan W."/>
            <person name="Wang S."/>
            <person name="Wang H."/>
            <person name="Wang A."/>
            <person name="Jiang F."/>
            <person name="Liu H."/>
            <person name="Zhao H."/>
            <person name="Xu D."/>
            <person name="Zhang Y."/>
        </authorList>
    </citation>
    <scope>NUCLEOTIDE SEQUENCE [LARGE SCALE GENOMIC DNA]</scope>
    <source>
        <strain evidence="2">cv. Punajuju</strain>
        <tissue evidence="1">Leaves</tissue>
    </source>
</reference>
<evidence type="ECO:0000313" key="1">
    <source>
        <dbReference type="EMBL" id="KAI3711012.1"/>
    </source>
</evidence>
<comment type="caution">
    <text evidence="1">The sequence shown here is derived from an EMBL/GenBank/DDBJ whole genome shotgun (WGS) entry which is preliminary data.</text>
</comment>
<proteinExistence type="predicted"/>
<dbReference type="EMBL" id="CM042015">
    <property type="protein sequence ID" value="KAI3711012.1"/>
    <property type="molecule type" value="Genomic_DNA"/>
</dbReference>